<evidence type="ECO:0000256" key="1">
    <source>
        <dbReference type="SAM" id="Phobius"/>
    </source>
</evidence>
<sequence length="185" mass="20131">MKKFFSNWIQSLVAGVAVAGVLGTAYFTFIGLPENSTLNKTAQTVDNSDLSTTDVASQALNITVYRTPTCGCCKGWVEHIKQNGFQVTDIVKPESEIQTIRQKYNLPSNLASCHTSEIAGYLVEGHTPVADIKNLIANKPNIAGISVPGMPIGTPGMEMGDRQESFNVFAFKKDGQTEVFNSYKF</sequence>
<proteinExistence type="predicted"/>
<name>A0A3N6PUZ4_9CYAN</name>
<comment type="caution">
    <text evidence="2">The sequence shown here is derived from an EMBL/GenBank/DDBJ whole genome shotgun (WGS) entry which is preliminary data.</text>
</comment>
<evidence type="ECO:0000313" key="3">
    <source>
        <dbReference type="Proteomes" id="UP000269154"/>
    </source>
</evidence>
<accession>A0A3N6PUZ4</accession>
<feature type="transmembrane region" description="Helical" evidence="1">
    <location>
        <begin position="12"/>
        <end position="32"/>
    </location>
</feature>
<dbReference type="EMBL" id="RCBY01000060">
    <property type="protein sequence ID" value="RQH43535.1"/>
    <property type="molecule type" value="Genomic_DNA"/>
</dbReference>
<reference evidence="2 3" key="1">
    <citation type="journal article" date="2018" name="ACS Chem. Biol.">
        <title>Ketoreductase domain dysfunction expands chemodiversity: malyngamide biosynthesis in the cyanobacterium Okeania hirsuta.</title>
        <authorList>
            <person name="Moss N.A."/>
            <person name="Leao T."/>
            <person name="Rankin M."/>
            <person name="McCullough T.M."/>
            <person name="Qu P."/>
            <person name="Korobeynikov A."/>
            <person name="Smith J.L."/>
            <person name="Gerwick L."/>
            <person name="Gerwick W.H."/>
        </authorList>
    </citation>
    <scope>NUCLEOTIDE SEQUENCE [LARGE SCALE GENOMIC DNA]</scope>
    <source>
        <strain evidence="2 3">PAB10Feb10-1</strain>
    </source>
</reference>
<dbReference type="Proteomes" id="UP000269154">
    <property type="component" value="Unassembled WGS sequence"/>
</dbReference>
<dbReference type="OrthoDB" id="14727at2"/>
<keyword evidence="3" id="KW-1185">Reference proteome</keyword>
<dbReference type="RefSeq" id="WP_124154714.1">
    <property type="nucleotide sequence ID" value="NZ_CAWOLW010000557.1"/>
</dbReference>
<dbReference type="Pfam" id="PF04214">
    <property type="entry name" value="DUF411"/>
    <property type="match status" value="1"/>
</dbReference>
<organism evidence="2 3">
    <name type="scientific">Okeania hirsuta</name>
    <dbReference type="NCBI Taxonomy" id="1458930"/>
    <lineage>
        <taxon>Bacteria</taxon>
        <taxon>Bacillati</taxon>
        <taxon>Cyanobacteriota</taxon>
        <taxon>Cyanophyceae</taxon>
        <taxon>Oscillatoriophycideae</taxon>
        <taxon>Oscillatoriales</taxon>
        <taxon>Microcoleaceae</taxon>
        <taxon>Okeania</taxon>
    </lineage>
</organism>
<dbReference type="InterPro" id="IPR007332">
    <property type="entry name" value="DUF411"/>
</dbReference>
<evidence type="ECO:0000313" key="2">
    <source>
        <dbReference type="EMBL" id="RQH43535.1"/>
    </source>
</evidence>
<protein>
    <submittedName>
        <fullName evidence="2">DUF411 domain-containing protein</fullName>
    </submittedName>
</protein>
<keyword evidence="1" id="KW-0812">Transmembrane</keyword>
<gene>
    <name evidence="2" type="ORF">D5R40_12775</name>
</gene>
<keyword evidence="1" id="KW-0472">Membrane</keyword>
<keyword evidence="1" id="KW-1133">Transmembrane helix</keyword>
<dbReference type="AlphaFoldDB" id="A0A3N6PUZ4"/>